<evidence type="ECO:0000256" key="12">
    <source>
        <dbReference type="RuleBase" id="RU000589"/>
    </source>
</evidence>
<evidence type="ECO:0000256" key="2">
    <source>
        <dbReference type="ARBA" id="ARBA00005184"/>
    </source>
</evidence>
<dbReference type="InterPro" id="IPR011050">
    <property type="entry name" value="Pectin_lyase_fold/virulence"/>
</dbReference>
<name>A0A200RBR7_MACCD</name>
<comment type="subcellular location">
    <subcellularLocation>
        <location evidence="1">Secreted</location>
        <location evidence="1">Cell wall</location>
    </subcellularLocation>
</comment>
<dbReference type="Gene3D" id="2.160.20.10">
    <property type="entry name" value="Single-stranded right-handed beta-helix, Pectin lyase-like"/>
    <property type="match status" value="1"/>
</dbReference>
<dbReference type="PANTHER" id="PTHR31321:SF31">
    <property type="entry name" value="PECTINESTERASE QRT1"/>
    <property type="match status" value="1"/>
</dbReference>
<feature type="signal peptide" evidence="12">
    <location>
        <begin position="1"/>
        <end position="28"/>
    </location>
</feature>
<dbReference type="SUPFAM" id="SSF51126">
    <property type="entry name" value="Pectin lyase-like"/>
    <property type="match status" value="1"/>
</dbReference>
<feature type="active site" evidence="11">
    <location>
        <position position="223"/>
    </location>
</feature>
<dbReference type="GO" id="GO:0030599">
    <property type="term" value="F:pectinesterase activity"/>
    <property type="evidence" value="ECO:0007669"/>
    <property type="project" value="UniProtKB-UniRule"/>
</dbReference>
<comment type="pathway">
    <text evidence="2 12">Glycan metabolism; pectin degradation; 2-dehydro-3-deoxy-D-gluconate from pectin: step 1/5.</text>
</comment>
<comment type="similarity">
    <text evidence="3">Belongs to the pectinesterase family.</text>
</comment>
<sequence length="361" mass="40075">MAFSILSLSMVVLFVSLGGTQLLGLVAGDDQEPLPGNFITWHDLRVEHYFGRLKLSDKDNSSRVIVVAKDGLGDSITVQGAIDLVPEFNTQRVKILILPGIYRERVVVPRTKPYISLISYQSCETVISWNTKASDRDSGGHETGTFNTATVDVESDYFCATGITFENTVVAVPGGKGMQAVALKVAGDKAVFFRVRVLGSQDTLLDLSGSHYFYQCYIQGSVDFIFGNARSLYQDCVLHSTAGSAGAIAASHRDSIIENTGFSFVNCKVNGTGSIYLGRAWGRYSRAIYSYCDFDGIITPRGWSDWGDPSRRRTVWFGEYQCRGMGANLRRRVRWAKSFSYEQAKPFLDMNFIDGDEWLRL</sequence>
<dbReference type="STRING" id="56857.A0A200RBR7"/>
<reference evidence="14 15" key="1">
    <citation type="journal article" date="2017" name="Mol. Plant">
        <title>The Genome of Medicinal Plant Macleaya cordata Provides New Insights into Benzylisoquinoline Alkaloids Metabolism.</title>
        <authorList>
            <person name="Liu X."/>
            <person name="Liu Y."/>
            <person name="Huang P."/>
            <person name="Ma Y."/>
            <person name="Qing Z."/>
            <person name="Tang Q."/>
            <person name="Cao H."/>
            <person name="Cheng P."/>
            <person name="Zheng Y."/>
            <person name="Yuan Z."/>
            <person name="Zhou Y."/>
            <person name="Liu J."/>
            <person name="Tang Z."/>
            <person name="Zhuo Y."/>
            <person name="Zhang Y."/>
            <person name="Yu L."/>
            <person name="Huang J."/>
            <person name="Yang P."/>
            <person name="Peng Q."/>
            <person name="Zhang J."/>
            <person name="Jiang W."/>
            <person name="Zhang Z."/>
            <person name="Lin K."/>
            <person name="Ro D.K."/>
            <person name="Chen X."/>
            <person name="Xiong X."/>
            <person name="Shang Y."/>
            <person name="Huang S."/>
            <person name="Zeng J."/>
        </authorList>
    </citation>
    <scope>NUCLEOTIDE SEQUENCE [LARGE SCALE GENOMIC DNA]</scope>
    <source>
        <strain evidence="15">cv. BLH2017</strain>
        <tissue evidence="14">Root</tissue>
    </source>
</reference>
<dbReference type="AlphaFoldDB" id="A0A200RBR7"/>
<dbReference type="EMBL" id="MVGT01000146">
    <property type="protein sequence ID" value="OVA20154.1"/>
    <property type="molecule type" value="Genomic_DNA"/>
</dbReference>
<evidence type="ECO:0000256" key="5">
    <source>
        <dbReference type="ARBA" id="ARBA00022512"/>
    </source>
</evidence>
<evidence type="ECO:0000256" key="1">
    <source>
        <dbReference type="ARBA" id="ARBA00004191"/>
    </source>
</evidence>
<dbReference type="OMA" id="WHSRASD"/>
<keyword evidence="6" id="KW-0964">Secreted</keyword>
<feature type="chain" id="PRO_5011817768" description="Pectinesterase" evidence="12">
    <location>
        <begin position="29"/>
        <end position="361"/>
    </location>
</feature>
<dbReference type="PANTHER" id="PTHR31321">
    <property type="entry name" value="ACYL-COA THIOESTER HYDROLASE YBHC-RELATED"/>
    <property type="match status" value="1"/>
</dbReference>
<evidence type="ECO:0000313" key="15">
    <source>
        <dbReference type="Proteomes" id="UP000195402"/>
    </source>
</evidence>
<keyword evidence="7 12" id="KW-0732">Signal</keyword>
<evidence type="ECO:0000256" key="6">
    <source>
        <dbReference type="ARBA" id="ARBA00022525"/>
    </source>
</evidence>
<dbReference type="GO" id="GO:0045490">
    <property type="term" value="P:pectin catabolic process"/>
    <property type="evidence" value="ECO:0007669"/>
    <property type="project" value="UniProtKB-UniRule"/>
</dbReference>
<evidence type="ECO:0000256" key="9">
    <source>
        <dbReference type="ARBA" id="ARBA00023085"/>
    </source>
</evidence>
<organism evidence="14 15">
    <name type="scientific">Macleaya cordata</name>
    <name type="common">Five-seeded plume-poppy</name>
    <name type="synonym">Bocconia cordata</name>
    <dbReference type="NCBI Taxonomy" id="56857"/>
    <lineage>
        <taxon>Eukaryota</taxon>
        <taxon>Viridiplantae</taxon>
        <taxon>Streptophyta</taxon>
        <taxon>Embryophyta</taxon>
        <taxon>Tracheophyta</taxon>
        <taxon>Spermatophyta</taxon>
        <taxon>Magnoliopsida</taxon>
        <taxon>Ranunculales</taxon>
        <taxon>Papaveraceae</taxon>
        <taxon>Papaveroideae</taxon>
        <taxon>Macleaya</taxon>
    </lineage>
</organism>
<proteinExistence type="inferred from homology"/>
<dbReference type="PROSITE" id="PS00503">
    <property type="entry name" value="PECTINESTERASE_2"/>
    <property type="match status" value="1"/>
</dbReference>
<gene>
    <name evidence="14" type="ORF">BVC80_1663g49</name>
</gene>
<dbReference type="InterPro" id="IPR033131">
    <property type="entry name" value="Pectinesterase_Asp_AS"/>
</dbReference>
<dbReference type="InterPro" id="IPR012334">
    <property type="entry name" value="Pectin_lyas_fold"/>
</dbReference>
<dbReference type="InParanoid" id="A0A200RBR7"/>
<evidence type="ECO:0000259" key="13">
    <source>
        <dbReference type="Pfam" id="PF01095"/>
    </source>
</evidence>
<keyword evidence="15" id="KW-1185">Reference proteome</keyword>
<keyword evidence="5" id="KW-0134">Cell wall</keyword>
<dbReference type="EC" id="3.1.1.11" evidence="4 12"/>
<evidence type="ECO:0000256" key="3">
    <source>
        <dbReference type="ARBA" id="ARBA00008891"/>
    </source>
</evidence>
<evidence type="ECO:0000256" key="10">
    <source>
        <dbReference type="ARBA" id="ARBA00047928"/>
    </source>
</evidence>
<comment type="caution">
    <text evidence="14">The sequence shown here is derived from an EMBL/GenBank/DDBJ whole genome shotgun (WGS) entry which is preliminary data.</text>
</comment>
<feature type="domain" description="Pectinesterase catalytic" evidence="13">
    <location>
        <begin position="65"/>
        <end position="356"/>
    </location>
</feature>
<accession>A0A200RBR7</accession>
<dbReference type="FunCoup" id="A0A200RBR7">
    <property type="interactions" value="73"/>
</dbReference>
<dbReference type="Pfam" id="PF01095">
    <property type="entry name" value="Pectinesterase"/>
    <property type="match status" value="1"/>
</dbReference>
<evidence type="ECO:0000256" key="4">
    <source>
        <dbReference type="ARBA" id="ARBA00013229"/>
    </source>
</evidence>
<dbReference type="OrthoDB" id="2019149at2759"/>
<dbReference type="UniPathway" id="UPA00545">
    <property type="reaction ID" value="UER00823"/>
</dbReference>
<comment type="catalytic activity">
    <reaction evidence="10 12">
        <text>[(1-&gt;4)-alpha-D-galacturonosyl methyl ester](n) + n H2O = [(1-&gt;4)-alpha-D-galacturonosyl](n) + n methanol + n H(+)</text>
        <dbReference type="Rhea" id="RHEA:22380"/>
        <dbReference type="Rhea" id="RHEA-COMP:14570"/>
        <dbReference type="Rhea" id="RHEA-COMP:14573"/>
        <dbReference type="ChEBI" id="CHEBI:15377"/>
        <dbReference type="ChEBI" id="CHEBI:15378"/>
        <dbReference type="ChEBI" id="CHEBI:17790"/>
        <dbReference type="ChEBI" id="CHEBI:140522"/>
        <dbReference type="ChEBI" id="CHEBI:140523"/>
        <dbReference type="EC" id="3.1.1.11"/>
    </reaction>
</comment>
<dbReference type="Proteomes" id="UP000195402">
    <property type="component" value="Unassembled WGS sequence"/>
</dbReference>
<evidence type="ECO:0000256" key="11">
    <source>
        <dbReference type="PROSITE-ProRule" id="PRU10040"/>
    </source>
</evidence>
<evidence type="ECO:0000313" key="14">
    <source>
        <dbReference type="EMBL" id="OVA20154.1"/>
    </source>
</evidence>
<evidence type="ECO:0000256" key="7">
    <source>
        <dbReference type="ARBA" id="ARBA00022729"/>
    </source>
</evidence>
<dbReference type="InterPro" id="IPR000070">
    <property type="entry name" value="Pectinesterase_cat"/>
</dbReference>
<evidence type="ECO:0000256" key="8">
    <source>
        <dbReference type="ARBA" id="ARBA00022801"/>
    </source>
</evidence>
<dbReference type="GO" id="GO:0042545">
    <property type="term" value="P:cell wall modification"/>
    <property type="evidence" value="ECO:0007669"/>
    <property type="project" value="UniProtKB-UniRule"/>
</dbReference>
<keyword evidence="9 12" id="KW-0063">Aspartyl esterase</keyword>
<keyword evidence="8 12" id="KW-0378">Hydrolase</keyword>
<protein>
    <recommendedName>
        <fullName evidence="4 12">Pectinesterase</fullName>
        <ecNumber evidence="4 12">3.1.1.11</ecNumber>
    </recommendedName>
</protein>
<dbReference type="FunFam" id="2.160.20.10:FF:000008">
    <property type="entry name" value="Pectinesterase"/>
    <property type="match status" value="1"/>
</dbReference>